<dbReference type="PROSITE" id="PS50943">
    <property type="entry name" value="HTH_CROC1"/>
    <property type="match status" value="1"/>
</dbReference>
<dbReference type="InterPro" id="IPR001387">
    <property type="entry name" value="Cro/C1-type_HTH"/>
</dbReference>
<dbReference type="SUPFAM" id="SSF47413">
    <property type="entry name" value="lambda repressor-like DNA-binding domains"/>
    <property type="match status" value="1"/>
</dbReference>
<sequence>MPRNSLSDFEKKLRKQISENLKRYSSNMTQNELSKLTGIPTSTISGYFAMRSTPSAGNIQKLADALNCSKSDLDPRFATTTLNNMNSGFTKKDERDIQKRLQAILDELDDKAALNFYNGDEAMDEETKELMRFSIEASIRLAKSRAKKNFTPNKYRDKKD</sequence>
<dbReference type="RefSeq" id="WP_127007320.1">
    <property type="nucleotide sequence ID" value="NZ_CAUENZ010000007.1"/>
</dbReference>
<dbReference type="SMART" id="SM00530">
    <property type="entry name" value="HTH_XRE"/>
    <property type="match status" value="1"/>
</dbReference>
<feature type="domain" description="HTH cro/C1-type" evidence="1">
    <location>
        <begin position="27"/>
        <end position="73"/>
    </location>
</feature>
<protein>
    <submittedName>
        <fullName evidence="2">Helix-turn-helix transcriptional regulator</fullName>
    </submittedName>
</protein>
<dbReference type="CDD" id="cd00093">
    <property type="entry name" value="HTH_XRE"/>
    <property type="match status" value="1"/>
</dbReference>
<accession>A0A833CB23</accession>
<dbReference type="EMBL" id="WBKH01000005">
    <property type="protein sequence ID" value="KAB1478670.1"/>
    <property type="molecule type" value="Genomic_DNA"/>
</dbReference>
<dbReference type="GeneID" id="83054533"/>
<dbReference type="GO" id="GO:0003677">
    <property type="term" value="F:DNA binding"/>
    <property type="evidence" value="ECO:0007669"/>
    <property type="project" value="InterPro"/>
</dbReference>
<dbReference type="Proteomes" id="UP000434554">
    <property type="component" value="Unassembled WGS sequence"/>
</dbReference>
<proteinExistence type="predicted"/>
<name>A0A833CB23_9FIRM</name>
<evidence type="ECO:0000259" key="1">
    <source>
        <dbReference type="PROSITE" id="PS50943"/>
    </source>
</evidence>
<reference evidence="2 3" key="1">
    <citation type="submission" date="2019-09" db="EMBL/GenBank/DDBJ databases">
        <title>Draft genome sequence of 3 type strains from the CCUG.</title>
        <authorList>
            <person name="Pineiro-Iglesias B."/>
            <person name="Tunovic T."/>
            <person name="Unosson C."/>
            <person name="Inganas E."/>
            <person name="Ohlen M."/>
            <person name="Cardew S."/>
            <person name="Jensie-Markopoulos S."/>
            <person name="Salva-Serra F."/>
            <person name="Jaen-Luchoro D."/>
            <person name="Karlsson R."/>
            <person name="Svensson-Stadler L."/>
            <person name="Chun J."/>
            <person name="Moore E."/>
        </authorList>
    </citation>
    <scope>NUCLEOTIDE SEQUENCE [LARGE SCALE GENOMIC DNA]</scope>
    <source>
        <strain evidence="2 3">CCUG 65427</strain>
    </source>
</reference>
<evidence type="ECO:0000313" key="2">
    <source>
        <dbReference type="EMBL" id="KAB1478670.1"/>
    </source>
</evidence>
<dbReference type="Pfam" id="PF01381">
    <property type="entry name" value="HTH_3"/>
    <property type="match status" value="1"/>
</dbReference>
<dbReference type="Gene3D" id="1.10.260.40">
    <property type="entry name" value="lambda repressor-like DNA-binding domains"/>
    <property type="match status" value="1"/>
</dbReference>
<gene>
    <name evidence="2" type="ORF">F8R14_05760</name>
</gene>
<dbReference type="AlphaFoldDB" id="A0A833CB23"/>
<comment type="caution">
    <text evidence="2">The sequence shown here is derived from an EMBL/GenBank/DDBJ whole genome shotgun (WGS) entry which is preliminary data.</text>
</comment>
<organism evidence="2 3">
    <name type="scientific">Veillonella seminalis</name>
    <dbReference type="NCBI Taxonomy" id="1502943"/>
    <lineage>
        <taxon>Bacteria</taxon>
        <taxon>Bacillati</taxon>
        <taxon>Bacillota</taxon>
        <taxon>Negativicutes</taxon>
        <taxon>Veillonellales</taxon>
        <taxon>Veillonellaceae</taxon>
        <taxon>Veillonella</taxon>
    </lineage>
</organism>
<evidence type="ECO:0000313" key="3">
    <source>
        <dbReference type="Proteomes" id="UP000434554"/>
    </source>
</evidence>
<dbReference type="InterPro" id="IPR010982">
    <property type="entry name" value="Lambda_DNA-bd_dom_sf"/>
</dbReference>